<feature type="domain" description="MaoC-like" evidence="1">
    <location>
        <begin position="169"/>
        <end position="269"/>
    </location>
</feature>
<gene>
    <name evidence="3" type="ORF">L485_13225</name>
</gene>
<dbReference type="PATRIC" id="fig|1114964.3.peg.2587"/>
<dbReference type="Pfam" id="PF01575">
    <property type="entry name" value="MaoC_dehydratas"/>
    <property type="match status" value="1"/>
</dbReference>
<organism evidence="3 4">
    <name type="scientific">Sphingobium baderi LL03</name>
    <dbReference type="NCBI Taxonomy" id="1114964"/>
    <lineage>
        <taxon>Bacteria</taxon>
        <taxon>Pseudomonadati</taxon>
        <taxon>Pseudomonadota</taxon>
        <taxon>Alphaproteobacteria</taxon>
        <taxon>Sphingomonadales</taxon>
        <taxon>Sphingomonadaceae</taxon>
        <taxon>Sphingobium</taxon>
    </lineage>
</organism>
<dbReference type="InterPro" id="IPR054357">
    <property type="entry name" value="MFE-2_N"/>
</dbReference>
<dbReference type="CDD" id="cd03448">
    <property type="entry name" value="HDE_HSD"/>
    <property type="match status" value="1"/>
</dbReference>
<dbReference type="GO" id="GO:0006635">
    <property type="term" value="P:fatty acid beta-oxidation"/>
    <property type="evidence" value="ECO:0007669"/>
    <property type="project" value="TreeGrafter"/>
</dbReference>
<evidence type="ECO:0008006" key="5">
    <source>
        <dbReference type="Google" id="ProtNLM"/>
    </source>
</evidence>
<proteinExistence type="predicted"/>
<dbReference type="GO" id="GO:0003857">
    <property type="term" value="F:(3S)-3-hydroxyacyl-CoA dehydrogenase (NAD+) activity"/>
    <property type="evidence" value="ECO:0007669"/>
    <property type="project" value="TreeGrafter"/>
</dbReference>
<evidence type="ECO:0000313" key="4">
    <source>
        <dbReference type="Proteomes" id="UP000015524"/>
    </source>
</evidence>
<dbReference type="SUPFAM" id="SSF54637">
    <property type="entry name" value="Thioesterase/thiol ester dehydrase-isomerase"/>
    <property type="match status" value="2"/>
</dbReference>
<dbReference type="RefSeq" id="WP_021245319.1">
    <property type="nucleotide sequence ID" value="NZ_ATIB01000069.1"/>
</dbReference>
<dbReference type="InterPro" id="IPR002539">
    <property type="entry name" value="MaoC-like_dom"/>
</dbReference>
<dbReference type="GO" id="GO:0004300">
    <property type="term" value="F:enoyl-CoA hydratase activity"/>
    <property type="evidence" value="ECO:0007669"/>
    <property type="project" value="TreeGrafter"/>
</dbReference>
<sequence>MQSEREMAIDFERLSHWSFPEKRHLLTRRDTMLYALGVGLGMPADDPAQLDFLYEPNLLALPTMAVVLGYRGFWLQDPQTGVDWKKVLHGEQRITLHAPLPVEGEVISRQFVSALIDRGLDKGAILTLTRELLDEQGALLARIEHLSMLRGDGGFGQSFGTAEPPAPVPMRQPDIVTDLPMSERAALIYRLSGDYNPLHIDPAVARSAGFHKPIVHGLCTFGLVGHALLKAHADYQPQRIRGLGGRFSAPVFPGETIRVESWDDRKGRIAIRARALERDVVIFDRGLASIVDMGTPWDSQIVTPQDVEESGSAAKAQRH</sequence>
<dbReference type="Pfam" id="PF22622">
    <property type="entry name" value="MFE-2_hydrat-2_N"/>
    <property type="match status" value="1"/>
</dbReference>
<accession>T0G9Q8</accession>
<dbReference type="AlphaFoldDB" id="T0G9Q8"/>
<protein>
    <recommendedName>
        <fullName evidence="5">3-alpha,7-alpha, 12-alpha-trihydroxy-5-beta-cholest-24-enoyl-CoA hydratase</fullName>
    </recommendedName>
</protein>
<dbReference type="GO" id="GO:0044594">
    <property type="term" value="F:17-beta-hydroxysteroid dehydrogenase (NAD+) activity"/>
    <property type="evidence" value="ECO:0007669"/>
    <property type="project" value="TreeGrafter"/>
</dbReference>
<dbReference type="PANTHER" id="PTHR13078:SF56">
    <property type="entry name" value="PEROXISOMAL MULTIFUNCTIONAL ENZYME TYPE 2"/>
    <property type="match status" value="1"/>
</dbReference>
<evidence type="ECO:0000313" key="3">
    <source>
        <dbReference type="EMBL" id="EQB00496.1"/>
    </source>
</evidence>
<dbReference type="InterPro" id="IPR029069">
    <property type="entry name" value="HotDog_dom_sf"/>
</dbReference>
<comment type="caution">
    <text evidence="3">The sequence shown here is derived from an EMBL/GenBank/DDBJ whole genome shotgun (WGS) entry which is preliminary data.</text>
</comment>
<feature type="domain" description="Peroxisomal multifunctional enzyme type 2-like N-terminal" evidence="2">
    <location>
        <begin position="26"/>
        <end position="151"/>
    </location>
</feature>
<dbReference type="Gene3D" id="3.10.129.10">
    <property type="entry name" value="Hotdog Thioesterase"/>
    <property type="match status" value="2"/>
</dbReference>
<keyword evidence="4" id="KW-1185">Reference proteome</keyword>
<reference evidence="3 4" key="1">
    <citation type="journal article" date="2013" name="Genome Announc.">
        <title>Draft Genome Sequence of a Hexachlorocyclohexane-Degrading Bacterium, Sphingobium baderi Strain LL03T.</title>
        <authorList>
            <person name="Kaur J."/>
            <person name="Verma H."/>
            <person name="Tripathi C."/>
            <person name="Khurana J.P."/>
            <person name="Lal R."/>
        </authorList>
    </citation>
    <scope>NUCLEOTIDE SEQUENCE [LARGE SCALE GENOMIC DNA]</scope>
    <source>
        <strain evidence="3 4">LL03</strain>
    </source>
</reference>
<name>T0G9Q8_9SPHN</name>
<dbReference type="PANTHER" id="PTHR13078">
    <property type="entry name" value="PEROXISOMAL MULTIFUNCTIONAL ENZYME TYPE 2-RELATED"/>
    <property type="match status" value="1"/>
</dbReference>
<dbReference type="Proteomes" id="UP000015524">
    <property type="component" value="Unassembled WGS sequence"/>
</dbReference>
<dbReference type="EMBL" id="ATIB01000069">
    <property type="protein sequence ID" value="EQB00496.1"/>
    <property type="molecule type" value="Genomic_DNA"/>
</dbReference>
<evidence type="ECO:0000259" key="1">
    <source>
        <dbReference type="Pfam" id="PF01575"/>
    </source>
</evidence>
<dbReference type="eggNOG" id="COG2030">
    <property type="taxonomic scope" value="Bacteria"/>
</dbReference>
<evidence type="ECO:0000259" key="2">
    <source>
        <dbReference type="Pfam" id="PF22622"/>
    </source>
</evidence>